<dbReference type="Proteomes" id="UP001170717">
    <property type="component" value="Unassembled WGS sequence"/>
</dbReference>
<comment type="caution">
    <text evidence="2">The sequence shown here is derived from an EMBL/GenBank/DDBJ whole genome shotgun (WGS) entry which is preliminary data.</text>
</comment>
<feature type="signal peptide" evidence="1">
    <location>
        <begin position="1"/>
        <end position="17"/>
    </location>
</feature>
<proteinExistence type="predicted"/>
<evidence type="ECO:0000256" key="1">
    <source>
        <dbReference type="SAM" id="SignalP"/>
    </source>
</evidence>
<organism evidence="2 3">
    <name type="scientific">Alteromonas stellipolaris</name>
    <dbReference type="NCBI Taxonomy" id="233316"/>
    <lineage>
        <taxon>Bacteria</taxon>
        <taxon>Pseudomonadati</taxon>
        <taxon>Pseudomonadota</taxon>
        <taxon>Gammaproteobacteria</taxon>
        <taxon>Alteromonadales</taxon>
        <taxon>Alteromonadaceae</taxon>
        <taxon>Alteromonas/Salinimonas group</taxon>
        <taxon>Alteromonas</taxon>
    </lineage>
</organism>
<keyword evidence="1" id="KW-0732">Signal</keyword>
<gene>
    <name evidence="2" type="ORF">Q4527_00905</name>
</gene>
<protein>
    <submittedName>
        <fullName evidence="2">Uncharacterized protein</fullName>
    </submittedName>
</protein>
<dbReference type="EMBL" id="JAUOQI010000001">
    <property type="protein sequence ID" value="MDO6575929.1"/>
    <property type="molecule type" value="Genomic_DNA"/>
</dbReference>
<dbReference type="RefSeq" id="WP_303537810.1">
    <property type="nucleotide sequence ID" value="NZ_JAUOQI010000001.1"/>
</dbReference>
<name>A0AAW7YUC4_9ALTE</name>
<feature type="chain" id="PRO_5043812786" evidence="1">
    <location>
        <begin position="18"/>
        <end position="170"/>
    </location>
</feature>
<sequence>MKNLIFLILLLPSYGFASNLDIDINKGFLGAKWLSSQEEVEAVLGKPNGYYRINKNRTLLFYGKSVSLLISRNRFREVHIGGDLSDALSELPTTFNTKYDVSNLTINGKPFLRERFEKVEEALKIELGVPSYSVSAGTDEVFVDLSFSGVGGYGSENEFVLRKISFAYQL</sequence>
<reference evidence="2" key="1">
    <citation type="submission" date="2023-07" db="EMBL/GenBank/DDBJ databases">
        <title>Genome content predicts the carbon catabolic preferences of heterotrophic bacteria.</title>
        <authorList>
            <person name="Gralka M."/>
        </authorList>
    </citation>
    <scope>NUCLEOTIDE SEQUENCE</scope>
    <source>
        <strain evidence="2">F2M12</strain>
    </source>
</reference>
<evidence type="ECO:0000313" key="2">
    <source>
        <dbReference type="EMBL" id="MDO6575929.1"/>
    </source>
</evidence>
<evidence type="ECO:0000313" key="3">
    <source>
        <dbReference type="Proteomes" id="UP001170717"/>
    </source>
</evidence>
<dbReference type="AlphaFoldDB" id="A0AAW7YUC4"/>
<accession>A0AAW7YUC4</accession>